<sequence length="440" mass="50963">MQIRLILSNRSLIIVFFLFLVQVLFGQNNSASSDDWDKIIIIDSKGGFSSFENKFQIQNQKFWLTPLEKPDSIIKKVDSKLVSELVRLLTQKDSVSFDQPLVSFGRDSLWLVSNAEKLWKAYAKKTKTTEIDSIAISIIKDYEKANKVALSLQGSVWTDDYPLVVVNVIKEKDTLSAYSFGQYPYMLPWILKKRKVYNSKIPEVIAELLPDIFPSNKERLSGQDFDNSFIGGIYGAFLADKESYLEARNKYPRTFRALKKEFEITKAEIMDMSSIEWGGDSGRMCLEMYLKDVEISKNIQFNTISGANELLGTKRSIIYKKDNLIRLLQDNPVYKYTLSCDTCLGEIHWVKSKSLSLEAQNNFKEDLEENGIDKNKYDGQYKDAIFYELTEHTDSRKSFSRWIFLKNGTLILWQLQGDYLMNFPKDFFDKKGYICKEIKL</sequence>
<accession>A0ABV9PF13</accession>
<gene>
    <name evidence="1" type="ORF">ACFO5S_15325</name>
</gene>
<dbReference type="RefSeq" id="WP_213258794.1">
    <property type="nucleotide sequence ID" value="NZ_JAGYWA010000006.1"/>
</dbReference>
<proteinExistence type="predicted"/>
<keyword evidence="2" id="KW-1185">Reference proteome</keyword>
<comment type="caution">
    <text evidence="1">The sequence shown here is derived from an EMBL/GenBank/DDBJ whole genome shotgun (WGS) entry which is preliminary data.</text>
</comment>
<evidence type="ECO:0000313" key="1">
    <source>
        <dbReference type="EMBL" id="MFC4748824.1"/>
    </source>
</evidence>
<dbReference type="Proteomes" id="UP001595935">
    <property type="component" value="Unassembled WGS sequence"/>
</dbReference>
<evidence type="ECO:0000313" key="2">
    <source>
        <dbReference type="Proteomes" id="UP001595935"/>
    </source>
</evidence>
<organism evidence="1 2">
    <name type="scientific">Flavobacterium branchiicola</name>
    <dbReference type="NCBI Taxonomy" id="1114875"/>
    <lineage>
        <taxon>Bacteria</taxon>
        <taxon>Pseudomonadati</taxon>
        <taxon>Bacteroidota</taxon>
        <taxon>Flavobacteriia</taxon>
        <taxon>Flavobacteriales</taxon>
        <taxon>Flavobacteriaceae</taxon>
        <taxon>Flavobacterium</taxon>
    </lineage>
</organism>
<name>A0ABV9PF13_9FLAO</name>
<dbReference type="EMBL" id="JBHSGV010000006">
    <property type="protein sequence ID" value="MFC4748824.1"/>
    <property type="molecule type" value="Genomic_DNA"/>
</dbReference>
<protein>
    <submittedName>
        <fullName evidence="1">Uncharacterized protein</fullName>
    </submittedName>
</protein>
<reference evidence="2" key="1">
    <citation type="journal article" date="2019" name="Int. J. Syst. Evol. Microbiol.">
        <title>The Global Catalogue of Microorganisms (GCM) 10K type strain sequencing project: providing services to taxonomists for standard genome sequencing and annotation.</title>
        <authorList>
            <consortium name="The Broad Institute Genomics Platform"/>
            <consortium name="The Broad Institute Genome Sequencing Center for Infectious Disease"/>
            <person name="Wu L."/>
            <person name="Ma J."/>
        </authorList>
    </citation>
    <scope>NUCLEOTIDE SEQUENCE [LARGE SCALE GENOMIC DNA]</scope>
    <source>
        <strain evidence="2">WYCCWR 13023</strain>
    </source>
</reference>